<protein>
    <submittedName>
        <fullName evidence="2">Uncharacterized protein</fullName>
    </submittedName>
</protein>
<reference evidence="2 3" key="1">
    <citation type="journal article" date="2018" name="Biotechnol. Biofuels">
        <title>Integrative visual omics of the white-rot fungus Polyporus brumalis exposes the biotechnological potential of its oxidative enzymes for delignifying raw plant biomass.</title>
        <authorList>
            <person name="Miyauchi S."/>
            <person name="Rancon A."/>
            <person name="Drula E."/>
            <person name="Hage H."/>
            <person name="Chaduli D."/>
            <person name="Favel A."/>
            <person name="Grisel S."/>
            <person name="Henrissat B."/>
            <person name="Herpoel-Gimbert I."/>
            <person name="Ruiz-Duenas F.J."/>
            <person name="Chevret D."/>
            <person name="Hainaut M."/>
            <person name="Lin J."/>
            <person name="Wang M."/>
            <person name="Pangilinan J."/>
            <person name="Lipzen A."/>
            <person name="Lesage-Meessen L."/>
            <person name="Navarro D."/>
            <person name="Riley R."/>
            <person name="Grigoriev I.V."/>
            <person name="Zhou S."/>
            <person name="Raouche S."/>
            <person name="Rosso M.N."/>
        </authorList>
    </citation>
    <scope>NUCLEOTIDE SEQUENCE [LARGE SCALE GENOMIC DNA]</scope>
    <source>
        <strain evidence="2 3">BRFM 1820</strain>
    </source>
</reference>
<dbReference type="OrthoDB" id="3257007at2759"/>
<keyword evidence="3" id="KW-1185">Reference proteome</keyword>
<dbReference type="Proteomes" id="UP000256964">
    <property type="component" value="Unassembled WGS sequence"/>
</dbReference>
<dbReference type="STRING" id="139420.A0A371CJA1"/>
<proteinExistence type="predicted"/>
<organism evidence="2 3">
    <name type="scientific">Lentinus brumalis</name>
    <dbReference type="NCBI Taxonomy" id="2498619"/>
    <lineage>
        <taxon>Eukaryota</taxon>
        <taxon>Fungi</taxon>
        <taxon>Dikarya</taxon>
        <taxon>Basidiomycota</taxon>
        <taxon>Agaricomycotina</taxon>
        <taxon>Agaricomycetes</taxon>
        <taxon>Polyporales</taxon>
        <taxon>Polyporaceae</taxon>
        <taxon>Lentinus</taxon>
    </lineage>
</organism>
<sequence length="277" mass="31741">MLTLLRRSDKFAPFKKASLANEIMARGYRKSDGPCCTAENFQLDMNGTPGSPWNDSARKVFVEDFLKVGSHKCRDRSKIRAMFRSHFRTVQSHFAKYGVEPDEGDSQPGPSGNAAGEPSNATHGAALQLFQRRYRSAARYTLTKRFLWVLRKLGVDGMSSDEEDDDAPFRRFRAYDVPWRSEAVTKMLRALDALHRRWRRKSSKRGAQPRMRYLANEPTATPTPAVPRLPSNAYKRPWYDDIPSFERDDLNARPTEFDFQVPQAIKTYALLLYPLAV</sequence>
<evidence type="ECO:0000313" key="2">
    <source>
        <dbReference type="EMBL" id="RDX40372.1"/>
    </source>
</evidence>
<evidence type="ECO:0000256" key="1">
    <source>
        <dbReference type="SAM" id="MobiDB-lite"/>
    </source>
</evidence>
<dbReference type="EMBL" id="KZ857560">
    <property type="protein sequence ID" value="RDX40372.1"/>
    <property type="molecule type" value="Genomic_DNA"/>
</dbReference>
<name>A0A371CJA1_9APHY</name>
<dbReference type="AlphaFoldDB" id="A0A371CJA1"/>
<evidence type="ECO:0000313" key="3">
    <source>
        <dbReference type="Proteomes" id="UP000256964"/>
    </source>
</evidence>
<feature type="region of interest" description="Disordered" evidence="1">
    <location>
        <begin position="98"/>
        <end position="120"/>
    </location>
</feature>
<gene>
    <name evidence="2" type="ORF">OH76DRAFT_1366335</name>
</gene>
<accession>A0A371CJA1</accession>